<reference evidence="1" key="1">
    <citation type="submission" date="2020-01" db="EMBL/GenBank/DDBJ databases">
        <authorList>
            <person name="Mishra B."/>
        </authorList>
    </citation>
    <scope>NUCLEOTIDE SEQUENCE [LARGE SCALE GENOMIC DNA]</scope>
</reference>
<evidence type="ECO:0000313" key="1">
    <source>
        <dbReference type="EMBL" id="CAA7024646.1"/>
    </source>
</evidence>
<dbReference type="Gene3D" id="1.20.1370.30">
    <property type="match status" value="1"/>
</dbReference>
<keyword evidence="2" id="KW-1185">Reference proteome</keyword>
<name>A0A6D2IHN4_9BRAS</name>
<organism evidence="1 2">
    <name type="scientific">Microthlaspi erraticum</name>
    <dbReference type="NCBI Taxonomy" id="1685480"/>
    <lineage>
        <taxon>Eukaryota</taxon>
        <taxon>Viridiplantae</taxon>
        <taxon>Streptophyta</taxon>
        <taxon>Embryophyta</taxon>
        <taxon>Tracheophyta</taxon>
        <taxon>Spermatophyta</taxon>
        <taxon>Magnoliopsida</taxon>
        <taxon>eudicotyledons</taxon>
        <taxon>Gunneridae</taxon>
        <taxon>Pentapetalae</taxon>
        <taxon>rosids</taxon>
        <taxon>malvids</taxon>
        <taxon>Brassicales</taxon>
        <taxon>Brassicaceae</taxon>
        <taxon>Coluteocarpeae</taxon>
        <taxon>Microthlaspi</taxon>
    </lineage>
</organism>
<protein>
    <submittedName>
        <fullName evidence="1">Uncharacterized protein</fullName>
    </submittedName>
</protein>
<sequence>MMWRSIARFSKTAAAARTGGSRRCLSTTIPGPCIVHKRGADILHDPWFNKDTGFPLTERDRLGATRLASSSCHLLRTAI</sequence>
<proteinExistence type="predicted"/>
<comment type="caution">
    <text evidence="1">The sequence shown here is derived from an EMBL/GenBank/DDBJ whole genome shotgun (WGS) entry which is preliminary data.</text>
</comment>
<dbReference type="AlphaFoldDB" id="A0A6D2IHN4"/>
<dbReference type="EMBL" id="CACVBM020000910">
    <property type="protein sequence ID" value="CAA7024646.1"/>
    <property type="molecule type" value="Genomic_DNA"/>
</dbReference>
<accession>A0A6D2IHN4</accession>
<dbReference type="OrthoDB" id="1746981at2759"/>
<evidence type="ECO:0000313" key="2">
    <source>
        <dbReference type="Proteomes" id="UP000467841"/>
    </source>
</evidence>
<dbReference type="Proteomes" id="UP000467841">
    <property type="component" value="Unassembled WGS sequence"/>
</dbReference>
<gene>
    <name evidence="1" type="ORF">MERR_LOCUS11881</name>
</gene>